<dbReference type="RefSeq" id="WP_009650278.1">
    <property type="nucleotide sequence ID" value="NC_009715.2"/>
</dbReference>
<gene>
    <name evidence="1" type="ORF">CCV52592_0952</name>
</gene>
<dbReference type="InterPro" id="IPR000836">
    <property type="entry name" value="PRTase_dom"/>
</dbReference>
<accession>A7GX78</accession>
<proteinExistence type="predicted"/>
<dbReference type="Proteomes" id="UP000006380">
    <property type="component" value="Chromosome"/>
</dbReference>
<dbReference type="HOGENOM" id="CLU_083583_1_0_7"/>
<organism evidence="1 2">
    <name type="scientific">Campylobacter curvus (strain 525.92)</name>
    <dbReference type="NCBI Taxonomy" id="360105"/>
    <lineage>
        <taxon>Bacteria</taxon>
        <taxon>Pseudomonadati</taxon>
        <taxon>Campylobacterota</taxon>
        <taxon>Epsilonproteobacteria</taxon>
        <taxon>Campylobacterales</taxon>
        <taxon>Campylobacteraceae</taxon>
        <taxon>Campylobacter</taxon>
    </lineage>
</organism>
<evidence type="ECO:0000313" key="2">
    <source>
        <dbReference type="Proteomes" id="UP000006380"/>
    </source>
</evidence>
<dbReference type="EMBL" id="CP000767">
    <property type="protein sequence ID" value="EAU00024.1"/>
    <property type="molecule type" value="Genomic_DNA"/>
</dbReference>
<dbReference type="OrthoDB" id="5421180at2"/>
<name>A7GX78_CAMC5</name>
<evidence type="ECO:0000313" key="1">
    <source>
        <dbReference type="EMBL" id="EAU00024.1"/>
    </source>
</evidence>
<dbReference type="STRING" id="360105.CCV52592_0952"/>
<dbReference type="InterPro" id="IPR029057">
    <property type="entry name" value="PRTase-like"/>
</dbReference>
<dbReference type="AlphaFoldDB" id="A7GX78"/>
<sequence length="235" mass="26334">MAENNVVNFKDQLEAAAKLVEILPKKELVDAKTIVVCMSLDSVILTDAVCRSLALSYEMLFSEPIAAPNNPECDIAIVSETEDIVLNDELIRAFNISYDFVYGEAHRKYEEKILKNVYKYRKGNLIGELKDKNILLIDEGCETGLTALVCIKTLMDVKVKSIAYATPVIATDVAASLSDMVDEIYTVNKIVNFIDVDSYYDKKIEATGERIMSILEESPYYLPLQKQQGEKNNAI</sequence>
<dbReference type="KEGG" id="ccv:CCV52592_0952"/>
<dbReference type="SUPFAM" id="SSF53271">
    <property type="entry name" value="PRTase-like"/>
    <property type="match status" value="1"/>
</dbReference>
<keyword evidence="2" id="KW-1185">Reference proteome</keyword>
<dbReference type="CDD" id="cd06223">
    <property type="entry name" value="PRTases_typeI"/>
    <property type="match status" value="1"/>
</dbReference>
<protein>
    <submittedName>
        <fullName evidence="1">Uncharacterized protein</fullName>
    </submittedName>
</protein>
<dbReference type="Gene3D" id="3.30.1310.20">
    <property type="entry name" value="PRTase-like"/>
    <property type="match status" value="1"/>
</dbReference>
<reference evidence="1" key="1">
    <citation type="submission" date="2016-07" db="EMBL/GenBank/DDBJ databases">
        <title>Comparative genomics of the Campylobacter concisus group.</title>
        <authorList>
            <person name="Miller W.G."/>
            <person name="Yee E."/>
            <person name="Chapman M.H."/>
            <person name="Huynh S."/>
            <person name="Bono J.L."/>
            <person name="On S.L.W."/>
            <person name="StLeger J."/>
            <person name="Foster G."/>
            <person name="Parker C.T."/>
        </authorList>
    </citation>
    <scope>NUCLEOTIDE SEQUENCE</scope>
    <source>
        <strain evidence="1">525.92</strain>
    </source>
</reference>
<dbReference type="Gene3D" id="3.40.50.2020">
    <property type="match status" value="1"/>
</dbReference>